<evidence type="ECO:0000313" key="19">
    <source>
        <dbReference type="EnsemblMetazoa" id="tetur35g01400.1"/>
    </source>
</evidence>
<keyword evidence="14 18" id="KW-0472">Membrane</keyword>
<protein>
    <recommendedName>
        <fullName evidence="5">NADH dehydrogenase [ubiquinone] 1 beta subcomplex subunit 5, mitochondrial</fullName>
    </recommendedName>
    <alternativeName>
        <fullName evidence="16">Complex I-SGDH</fullName>
    </alternativeName>
    <alternativeName>
        <fullName evidence="15">NADH-ubiquinone oxidoreductase SGDH subunit</fullName>
    </alternativeName>
</protein>
<evidence type="ECO:0000256" key="13">
    <source>
        <dbReference type="ARBA" id="ARBA00023128"/>
    </source>
</evidence>
<feature type="region of interest" description="Disordered" evidence="17">
    <location>
        <begin position="175"/>
        <end position="207"/>
    </location>
</feature>
<keyword evidence="7" id="KW-0679">Respiratory chain</keyword>
<reference evidence="19" key="2">
    <citation type="submission" date="2015-06" db="UniProtKB">
        <authorList>
            <consortium name="EnsemblMetazoa"/>
        </authorList>
    </citation>
    <scope>IDENTIFICATION</scope>
</reference>
<evidence type="ECO:0000256" key="2">
    <source>
        <dbReference type="ARBA" id="ARBA00004434"/>
    </source>
</evidence>
<evidence type="ECO:0000256" key="1">
    <source>
        <dbReference type="ARBA" id="ARBA00003195"/>
    </source>
</evidence>
<dbReference type="Proteomes" id="UP000015104">
    <property type="component" value="Unassembled WGS sequence"/>
</dbReference>
<comment type="function">
    <text evidence="1">Accessory subunit of the mitochondrial membrane respiratory chain NADH dehydrogenase (Complex I), that is believed not to be involved in catalysis. Complex I functions in the transfer of electrons from NADH to the respiratory chain. The immediate electron acceptor for the enzyme is believed to be ubiquinone.</text>
</comment>
<evidence type="ECO:0000256" key="17">
    <source>
        <dbReference type="SAM" id="MobiDB-lite"/>
    </source>
</evidence>
<dbReference type="OrthoDB" id="9995605at2759"/>
<feature type="transmembrane region" description="Helical" evidence="18">
    <location>
        <begin position="47"/>
        <end position="67"/>
    </location>
</feature>
<dbReference type="PANTHER" id="PTHR13178:SF0">
    <property type="entry name" value="NADH DEHYDROGENASE [UBIQUINONE] 1 BETA SUBCOMPLEX SUBUNIT 5, MITOCHONDRIAL"/>
    <property type="match status" value="1"/>
</dbReference>
<reference evidence="20" key="1">
    <citation type="submission" date="2011-08" db="EMBL/GenBank/DDBJ databases">
        <authorList>
            <person name="Rombauts S."/>
        </authorList>
    </citation>
    <scope>NUCLEOTIDE SEQUENCE</scope>
    <source>
        <strain evidence="20">London</strain>
    </source>
</reference>
<evidence type="ECO:0000256" key="7">
    <source>
        <dbReference type="ARBA" id="ARBA00022660"/>
    </source>
</evidence>
<evidence type="ECO:0000256" key="16">
    <source>
        <dbReference type="ARBA" id="ARBA00032550"/>
    </source>
</evidence>
<dbReference type="AlphaFoldDB" id="T1L3G1"/>
<comment type="subunit">
    <text evidence="4">Complex I is composed of 45 different subunits.</text>
</comment>
<dbReference type="EnsemblMetazoa" id="tetur35g01400.1">
    <property type="protein sequence ID" value="tetur35g01400.1"/>
    <property type="gene ID" value="tetur35g01400"/>
</dbReference>
<dbReference type="HOGENOM" id="CLU_100260_0_0_1"/>
<evidence type="ECO:0000256" key="9">
    <source>
        <dbReference type="ARBA" id="ARBA00022792"/>
    </source>
</evidence>
<dbReference type="KEGG" id="tut:107369842"/>
<comment type="subcellular location">
    <subcellularLocation>
        <location evidence="2">Mitochondrion inner membrane</location>
        <topology evidence="2">Single-pass membrane protein</topology>
    </subcellularLocation>
</comment>
<dbReference type="InterPro" id="IPR019173">
    <property type="entry name" value="NADH_UbQ_OxRdtase_B5_su"/>
</dbReference>
<dbReference type="GO" id="GO:0005743">
    <property type="term" value="C:mitochondrial inner membrane"/>
    <property type="evidence" value="ECO:0007669"/>
    <property type="project" value="UniProtKB-SubCell"/>
</dbReference>
<evidence type="ECO:0000313" key="20">
    <source>
        <dbReference type="Proteomes" id="UP000015104"/>
    </source>
</evidence>
<evidence type="ECO:0000256" key="5">
    <source>
        <dbReference type="ARBA" id="ARBA00015175"/>
    </source>
</evidence>
<dbReference type="PANTHER" id="PTHR13178">
    <property type="entry name" value="NADH-UBIQUINONE OXIDOREDUCTASE SGDH SUBUNIT"/>
    <property type="match status" value="1"/>
</dbReference>
<dbReference type="eggNOG" id="KOG4632">
    <property type="taxonomic scope" value="Eukaryota"/>
</dbReference>
<evidence type="ECO:0000256" key="3">
    <source>
        <dbReference type="ARBA" id="ARBA00007152"/>
    </source>
</evidence>
<dbReference type="OMA" id="IRQWWAK"/>
<dbReference type="STRING" id="32264.T1L3G1"/>
<sequence length="207" mass="24648">MSIFSKLASSFVRPPLSVMKTFGRLSHGRNMPIEGTSFNWYKTMDMIHFYAWIGILTSFPIIIYVNLTHAPAELADIPEGYEPQYWEYERHPIRRFLAKHLYGDYRVHYERHLTEHYLDREEEFMYRFKDRIENIMRKKQDSASWFYVPIDQAPSRIMLSDRQRFDEEALIQGPPFGYHLTQPDPAPDFPGVSEPKKFLSSNPFDKK</sequence>
<accession>T1L3G1</accession>
<keyword evidence="6" id="KW-0813">Transport</keyword>
<organism evidence="19 20">
    <name type="scientific">Tetranychus urticae</name>
    <name type="common">Two-spotted spider mite</name>
    <dbReference type="NCBI Taxonomy" id="32264"/>
    <lineage>
        <taxon>Eukaryota</taxon>
        <taxon>Metazoa</taxon>
        <taxon>Ecdysozoa</taxon>
        <taxon>Arthropoda</taxon>
        <taxon>Chelicerata</taxon>
        <taxon>Arachnida</taxon>
        <taxon>Acari</taxon>
        <taxon>Acariformes</taxon>
        <taxon>Trombidiformes</taxon>
        <taxon>Prostigmata</taxon>
        <taxon>Eleutherengona</taxon>
        <taxon>Raphignathae</taxon>
        <taxon>Tetranychoidea</taxon>
        <taxon>Tetranychidae</taxon>
        <taxon>Tetranychus</taxon>
    </lineage>
</organism>
<keyword evidence="11" id="KW-0249">Electron transport</keyword>
<keyword evidence="20" id="KW-1185">Reference proteome</keyword>
<proteinExistence type="inferred from homology"/>
<keyword evidence="8 18" id="KW-0812">Transmembrane</keyword>
<comment type="similarity">
    <text evidence="3">Belongs to the complex I NDUFB5 subunit family.</text>
</comment>
<evidence type="ECO:0000256" key="11">
    <source>
        <dbReference type="ARBA" id="ARBA00022982"/>
    </source>
</evidence>
<evidence type="ECO:0000256" key="8">
    <source>
        <dbReference type="ARBA" id="ARBA00022692"/>
    </source>
</evidence>
<dbReference type="EMBL" id="CAEY01001020">
    <property type="status" value="NOT_ANNOTATED_CDS"/>
    <property type="molecule type" value="Genomic_DNA"/>
</dbReference>
<evidence type="ECO:0000256" key="6">
    <source>
        <dbReference type="ARBA" id="ARBA00022448"/>
    </source>
</evidence>
<keyword evidence="10" id="KW-0809">Transit peptide</keyword>
<keyword evidence="12 18" id="KW-1133">Transmembrane helix</keyword>
<name>T1L3G1_TETUR</name>
<evidence type="ECO:0000256" key="4">
    <source>
        <dbReference type="ARBA" id="ARBA00011533"/>
    </source>
</evidence>
<keyword evidence="9" id="KW-0999">Mitochondrion inner membrane</keyword>
<evidence type="ECO:0000256" key="10">
    <source>
        <dbReference type="ARBA" id="ARBA00022946"/>
    </source>
</evidence>
<gene>
    <name evidence="19" type="primary">107369842</name>
</gene>
<evidence type="ECO:0000256" key="15">
    <source>
        <dbReference type="ARBA" id="ARBA00032395"/>
    </source>
</evidence>
<evidence type="ECO:0000256" key="12">
    <source>
        <dbReference type="ARBA" id="ARBA00022989"/>
    </source>
</evidence>
<keyword evidence="13" id="KW-0496">Mitochondrion</keyword>
<dbReference type="Pfam" id="PF09781">
    <property type="entry name" value="NDUF_B5"/>
    <property type="match status" value="1"/>
</dbReference>
<evidence type="ECO:0000256" key="18">
    <source>
        <dbReference type="SAM" id="Phobius"/>
    </source>
</evidence>
<evidence type="ECO:0000256" key="14">
    <source>
        <dbReference type="ARBA" id="ARBA00023136"/>
    </source>
</evidence>